<proteinExistence type="predicted"/>
<protein>
    <recommendedName>
        <fullName evidence="3">DUF2589 domain-containing protein</fullName>
    </recommendedName>
</protein>
<organism evidence="1 2">
    <name type="scientific">Myroides odoratus</name>
    <name type="common">Flavobacterium odoratum</name>
    <dbReference type="NCBI Taxonomy" id="256"/>
    <lineage>
        <taxon>Bacteria</taxon>
        <taxon>Pseudomonadati</taxon>
        <taxon>Bacteroidota</taxon>
        <taxon>Flavobacteriia</taxon>
        <taxon>Flavobacteriales</taxon>
        <taxon>Flavobacteriaceae</taxon>
        <taxon>Myroides</taxon>
    </lineage>
</organism>
<evidence type="ECO:0000313" key="2">
    <source>
        <dbReference type="Proteomes" id="UP000255024"/>
    </source>
</evidence>
<sequence>MAPISFKKFIQVLHTAILLSSEQIVEKNLMLLDKYFEEYESKILDEGGNEIIKKTLVPKTVTLIYPHKVQTGSSANPDNFTSIQEPVEVPLISMVPMEMCGIKKATFTTEFEMEVIQDELQIYFGKPDASLLKKSAKTNLGKLEITLTPQETTEGLRIITEGYENFLKRQIT</sequence>
<reference evidence="1 2" key="1">
    <citation type="submission" date="2018-06" db="EMBL/GenBank/DDBJ databases">
        <authorList>
            <consortium name="Pathogen Informatics"/>
            <person name="Doyle S."/>
        </authorList>
    </citation>
    <scope>NUCLEOTIDE SEQUENCE [LARGE SCALE GENOMIC DNA]</scope>
    <source>
        <strain evidence="1 2">NCTC11179</strain>
    </source>
</reference>
<keyword evidence="2" id="KW-1185">Reference proteome</keyword>
<dbReference type="RefSeq" id="WP_115090312.1">
    <property type="nucleotide sequence ID" value="NZ_CP068107.1"/>
</dbReference>
<evidence type="ECO:0000313" key="1">
    <source>
        <dbReference type="EMBL" id="STZ27364.1"/>
    </source>
</evidence>
<accession>A0A378RK39</accession>
<dbReference type="EMBL" id="UGQL01000001">
    <property type="protein sequence ID" value="STZ27364.1"/>
    <property type="molecule type" value="Genomic_DNA"/>
</dbReference>
<dbReference type="AlphaFoldDB" id="A0A378RK39"/>
<evidence type="ECO:0008006" key="3">
    <source>
        <dbReference type="Google" id="ProtNLM"/>
    </source>
</evidence>
<name>A0A378RK39_MYROD</name>
<dbReference type="Proteomes" id="UP000255024">
    <property type="component" value="Unassembled WGS sequence"/>
</dbReference>
<gene>
    <name evidence="1" type="ORF">NCTC11179_00899</name>
</gene>